<proteinExistence type="predicted"/>
<dbReference type="EMBL" id="SMMG02000009">
    <property type="protein sequence ID" value="KAA3461092.1"/>
    <property type="molecule type" value="Genomic_DNA"/>
</dbReference>
<sequence length="62" mass="7095">MVDGWVTNFRYLSGEKKKKTLDCFTSSSSHKRETPLLNNKSFGQASFLAWMTVMFCKHGADM</sequence>
<evidence type="ECO:0000313" key="2">
    <source>
        <dbReference type="Proteomes" id="UP000325315"/>
    </source>
</evidence>
<protein>
    <submittedName>
        <fullName evidence="1">Uncharacterized protein</fullName>
    </submittedName>
</protein>
<organism evidence="1 2">
    <name type="scientific">Gossypium australe</name>
    <dbReference type="NCBI Taxonomy" id="47621"/>
    <lineage>
        <taxon>Eukaryota</taxon>
        <taxon>Viridiplantae</taxon>
        <taxon>Streptophyta</taxon>
        <taxon>Embryophyta</taxon>
        <taxon>Tracheophyta</taxon>
        <taxon>Spermatophyta</taxon>
        <taxon>Magnoliopsida</taxon>
        <taxon>eudicotyledons</taxon>
        <taxon>Gunneridae</taxon>
        <taxon>Pentapetalae</taxon>
        <taxon>rosids</taxon>
        <taxon>malvids</taxon>
        <taxon>Malvales</taxon>
        <taxon>Malvaceae</taxon>
        <taxon>Malvoideae</taxon>
        <taxon>Gossypium</taxon>
    </lineage>
</organism>
<comment type="caution">
    <text evidence="1">The sequence shown here is derived from an EMBL/GenBank/DDBJ whole genome shotgun (WGS) entry which is preliminary data.</text>
</comment>
<keyword evidence="2" id="KW-1185">Reference proteome</keyword>
<dbReference type="Proteomes" id="UP000325315">
    <property type="component" value="Unassembled WGS sequence"/>
</dbReference>
<gene>
    <name evidence="1" type="ORF">EPI10_027695</name>
</gene>
<name>A0A5B6UXY0_9ROSI</name>
<accession>A0A5B6UXY0</accession>
<evidence type="ECO:0000313" key="1">
    <source>
        <dbReference type="EMBL" id="KAA3461092.1"/>
    </source>
</evidence>
<dbReference type="AlphaFoldDB" id="A0A5B6UXY0"/>
<reference evidence="2" key="1">
    <citation type="journal article" date="2019" name="Plant Biotechnol. J.">
        <title>Genome sequencing of the Australian wild diploid species Gossypium australe highlights disease resistance and delayed gland morphogenesis.</title>
        <authorList>
            <person name="Cai Y."/>
            <person name="Cai X."/>
            <person name="Wang Q."/>
            <person name="Wang P."/>
            <person name="Zhang Y."/>
            <person name="Cai C."/>
            <person name="Xu Y."/>
            <person name="Wang K."/>
            <person name="Zhou Z."/>
            <person name="Wang C."/>
            <person name="Geng S."/>
            <person name="Li B."/>
            <person name="Dong Q."/>
            <person name="Hou Y."/>
            <person name="Wang H."/>
            <person name="Ai P."/>
            <person name="Liu Z."/>
            <person name="Yi F."/>
            <person name="Sun M."/>
            <person name="An G."/>
            <person name="Cheng J."/>
            <person name="Zhang Y."/>
            <person name="Shi Q."/>
            <person name="Xie Y."/>
            <person name="Shi X."/>
            <person name="Chang Y."/>
            <person name="Huang F."/>
            <person name="Chen Y."/>
            <person name="Hong S."/>
            <person name="Mi L."/>
            <person name="Sun Q."/>
            <person name="Zhang L."/>
            <person name="Zhou B."/>
            <person name="Peng R."/>
            <person name="Zhang X."/>
            <person name="Liu F."/>
        </authorList>
    </citation>
    <scope>NUCLEOTIDE SEQUENCE [LARGE SCALE GENOMIC DNA]</scope>
    <source>
        <strain evidence="2">cv. PA1801</strain>
    </source>
</reference>